<evidence type="ECO:0000259" key="8">
    <source>
        <dbReference type="PROSITE" id="PS51037"/>
    </source>
</evidence>
<dbReference type="PROSITE" id="PS51037">
    <property type="entry name" value="YEATS"/>
    <property type="match status" value="1"/>
</dbReference>
<feature type="compositionally biased region" description="Polar residues" evidence="7">
    <location>
        <begin position="958"/>
        <end position="979"/>
    </location>
</feature>
<evidence type="ECO:0000313" key="11">
    <source>
        <dbReference type="Proteomes" id="UP000054107"/>
    </source>
</evidence>
<evidence type="ECO:0000256" key="7">
    <source>
        <dbReference type="SAM" id="MobiDB-lite"/>
    </source>
</evidence>
<gene>
    <name evidence="10" type="primary">PARPA_00307.1 scaffold 610</name>
</gene>
<evidence type="ECO:0000259" key="9">
    <source>
        <dbReference type="PROSITE" id="PS51360"/>
    </source>
</evidence>
<keyword evidence="11" id="KW-1185">Reference proteome</keyword>
<feature type="coiled-coil region" evidence="6">
    <location>
        <begin position="373"/>
        <end position="438"/>
    </location>
</feature>
<keyword evidence="3" id="KW-0804">Transcription</keyword>
<dbReference type="InterPro" id="IPR036128">
    <property type="entry name" value="Plus3-like_sf"/>
</dbReference>
<keyword evidence="4 5" id="KW-0539">Nucleus</keyword>
<evidence type="ECO:0000313" key="10">
    <source>
        <dbReference type="EMBL" id="CEP07038.1"/>
    </source>
</evidence>
<feature type="compositionally biased region" description="Acidic residues" evidence="7">
    <location>
        <begin position="39"/>
        <end position="68"/>
    </location>
</feature>
<reference evidence="10 11" key="1">
    <citation type="submission" date="2014-09" db="EMBL/GenBank/DDBJ databases">
        <authorList>
            <person name="Ellenberger Sabrina"/>
        </authorList>
    </citation>
    <scope>NUCLEOTIDE SEQUENCE [LARGE SCALE GENOMIC DNA]</scope>
    <source>
        <strain evidence="10 11">CBS 412.66</strain>
    </source>
</reference>
<feature type="compositionally biased region" description="Acidic residues" evidence="7">
    <location>
        <begin position="174"/>
        <end position="189"/>
    </location>
</feature>
<dbReference type="EMBL" id="LN718954">
    <property type="protein sequence ID" value="CEP07038.1"/>
    <property type="molecule type" value="Genomic_DNA"/>
</dbReference>
<feature type="compositionally biased region" description="Basic and acidic residues" evidence="7">
    <location>
        <begin position="14"/>
        <end position="25"/>
    </location>
</feature>
<dbReference type="Gene3D" id="2.60.40.1970">
    <property type="entry name" value="YEATS domain"/>
    <property type="match status" value="1"/>
</dbReference>
<dbReference type="InterPro" id="IPR038704">
    <property type="entry name" value="YEAST_sf"/>
</dbReference>
<dbReference type="GO" id="GO:0003677">
    <property type="term" value="F:DNA binding"/>
    <property type="evidence" value="ECO:0007669"/>
    <property type="project" value="InterPro"/>
</dbReference>
<feature type="region of interest" description="Disordered" evidence="7">
    <location>
        <begin position="689"/>
        <end position="762"/>
    </location>
</feature>
<dbReference type="Proteomes" id="UP000054107">
    <property type="component" value="Unassembled WGS sequence"/>
</dbReference>
<evidence type="ECO:0000256" key="1">
    <source>
        <dbReference type="ARBA" id="ARBA00004123"/>
    </source>
</evidence>
<proteinExistence type="predicted"/>
<feature type="region of interest" description="Disordered" evidence="7">
    <location>
        <begin position="1"/>
        <end position="199"/>
    </location>
</feature>
<feature type="compositionally biased region" description="Low complexity" evidence="7">
    <location>
        <begin position="777"/>
        <end position="792"/>
    </location>
</feature>
<comment type="subcellular location">
    <subcellularLocation>
        <location evidence="1 5">Nucleus</location>
    </subcellularLocation>
</comment>
<name>A0A0B7MVB0_9FUNG</name>
<evidence type="ECO:0000256" key="6">
    <source>
        <dbReference type="SAM" id="Coils"/>
    </source>
</evidence>
<evidence type="ECO:0000256" key="4">
    <source>
        <dbReference type="ARBA" id="ARBA00023242"/>
    </source>
</evidence>
<dbReference type="GO" id="GO:1990269">
    <property type="term" value="F:RNA polymerase II C-terminal domain phosphoserine binding"/>
    <property type="evidence" value="ECO:0007669"/>
    <property type="project" value="TreeGrafter"/>
</dbReference>
<organism evidence="10 11">
    <name type="scientific">Parasitella parasitica</name>
    <dbReference type="NCBI Taxonomy" id="35722"/>
    <lineage>
        <taxon>Eukaryota</taxon>
        <taxon>Fungi</taxon>
        <taxon>Fungi incertae sedis</taxon>
        <taxon>Mucoromycota</taxon>
        <taxon>Mucoromycotina</taxon>
        <taxon>Mucoromycetes</taxon>
        <taxon>Mucorales</taxon>
        <taxon>Mucorineae</taxon>
        <taxon>Mucoraceae</taxon>
        <taxon>Parasitella</taxon>
    </lineage>
</organism>
<sequence length="1005" mass="113941">MDNIDDLILSLTDKQAEDARRRDHMSNSSSKKSKKYSSESDDDEAGYSDEDDVGIDDDEDVEDIDEYGPDLYKDEEDRRRLQALPEVERERILAERSEERQRNLERLEVRKLLKDGRREDVTRRSTRSKGSGTSNALSELTRRREEKNKVRSKRHRRDSPSPDRKRRRKYGDQSDYEYSAEEYNDSEEETEKKAKKRTPNLEEIQSVAISRNMIEKWIFAPFFENTVIGCFVRLYIGPDPQKKTPVYRLCQIIDVVPWHKTYKVTENTYSNKALKVKHGKAEKDFSMDIVSNQPVTQQEFSRFLTTLESDRVRAPTIDQIEQKTADLKQAKEYVLNDKEVNEMIEKKKAVKGSSVNAAMEKAQLLARLEHAKAHNEVEKVLKLSKELKDLDERVALAEGAQQNVWADINSRNRNRDKIEVHEAERRVTEARRKALLENTKAAAAAAASAVKEVASDSSLMPMEQSTKPLAKLSSLSKHALNVGEATSHQTEYEKLVSKINKASQHNIAIKSRYAQRRCHPAGLYLSKNLQNIRSAFSLLRHLASADTAVVTQDIKISCHNSVIKGSGAKSNDGHPWRNWKITLVAMDGEREIKGKLSIILDHVEYILHPTFEEPRRVKTEEPYILQEKGWGEFDMRVVLYFTDNITDPQVLLFDLNFALSTYSIIHSIEFPNASPELVKLLSGDPSSASSSLSTSLASGPRKGGKKPAPSSSTVDSRQAKKKPSASSPHGKTAKKAKPESKSSKSIPSRKSRKSSVSSSPSPAPAFAYIAAPQSPVYDHSSPSNYSIHSSPSLNATSTPELQHEDDTKLIRSRSSSDSSNKNVDHTYKIADVYNLNPIHHAKIDKRLRDKWDIPDINMMELAKRIYRMSPDQTNEFRNLIFDNTPEDGSIGIDLYSLGKPLLEKLWDFVADMASDDNESFTSQDHHDSDLEFGSDVDFGEYKAEDTSISNSDIDEPGFQQSDIESDSTNNYTDQNTRQANGYHYTPTEDAYHNNSDMDIQEDDDY</sequence>
<keyword evidence="6" id="KW-0175">Coiled coil</keyword>
<feature type="region of interest" description="Disordered" evidence="7">
    <location>
        <begin position="945"/>
        <end position="1005"/>
    </location>
</feature>
<dbReference type="STRING" id="35722.A0A0B7MVB0"/>
<dbReference type="PROSITE" id="PS51360">
    <property type="entry name" value="PLUS3"/>
    <property type="match status" value="1"/>
</dbReference>
<feature type="region of interest" description="Disordered" evidence="7">
    <location>
        <begin position="777"/>
        <end position="822"/>
    </location>
</feature>
<feature type="compositionally biased region" description="Basic and acidic residues" evidence="7">
    <location>
        <begin position="71"/>
        <end position="123"/>
    </location>
</feature>
<feature type="compositionally biased region" description="Basic and acidic residues" evidence="7">
    <location>
        <begin position="140"/>
        <end position="149"/>
    </location>
</feature>
<feature type="domain" description="Plus3" evidence="9">
    <location>
        <begin position="198"/>
        <end position="332"/>
    </location>
</feature>
<dbReference type="PANTHER" id="PTHR13115">
    <property type="entry name" value="RNA POLYMERASE-ASSOCIATED PROTEIN RTF1 HOMOLOG"/>
    <property type="match status" value="1"/>
</dbReference>
<dbReference type="Pfam" id="PF03126">
    <property type="entry name" value="Plus-3"/>
    <property type="match status" value="1"/>
</dbReference>
<evidence type="ECO:0000256" key="5">
    <source>
        <dbReference type="PROSITE-ProRule" id="PRU00376"/>
    </source>
</evidence>
<dbReference type="InterPro" id="IPR055129">
    <property type="entry name" value="YEATS_dom"/>
</dbReference>
<feature type="compositionally biased region" description="Low complexity" evidence="7">
    <location>
        <begin position="689"/>
        <end position="700"/>
    </location>
</feature>
<protein>
    <submittedName>
        <fullName evidence="10">Uncharacterized protein</fullName>
    </submittedName>
</protein>
<dbReference type="OrthoDB" id="1741717at2759"/>
<accession>A0A0B7MVB0</accession>
<dbReference type="SMART" id="SM00719">
    <property type="entry name" value="Plus3"/>
    <property type="match status" value="1"/>
</dbReference>
<dbReference type="InterPro" id="IPR004343">
    <property type="entry name" value="Plus-3_dom"/>
</dbReference>
<dbReference type="GO" id="GO:0016593">
    <property type="term" value="C:Cdc73/Paf1 complex"/>
    <property type="evidence" value="ECO:0007669"/>
    <property type="project" value="TreeGrafter"/>
</dbReference>
<dbReference type="PANTHER" id="PTHR13115:SF8">
    <property type="entry name" value="RNA POLYMERASE-ASSOCIATED PROTEIN RTF1 HOMOLOG"/>
    <property type="match status" value="1"/>
</dbReference>
<feature type="domain" description="YEATS" evidence="8">
    <location>
        <begin position="546"/>
        <end position="684"/>
    </location>
</feature>
<evidence type="ECO:0000256" key="3">
    <source>
        <dbReference type="ARBA" id="ARBA00023163"/>
    </source>
</evidence>
<dbReference type="Pfam" id="PF03366">
    <property type="entry name" value="YEATS"/>
    <property type="match status" value="1"/>
</dbReference>
<dbReference type="AlphaFoldDB" id="A0A0B7MVB0"/>
<keyword evidence="2" id="KW-0805">Transcription regulation</keyword>
<evidence type="ECO:0000256" key="2">
    <source>
        <dbReference type="ARBA" id="ARBA00023015"/>
    </source>
</evidence>
<dbReference type="SUPFAM" id="SSF159042">
    <property type="entry name" value="Plus3-like"/>
    <property type="match status" value="1"/>
</dbReference>
<dbReference type="CDD" id="cd16905">
    <property type="entry name" value="YEATS_Taf14_like"/>
    <property type="match status" value="1"/>
</dbReference>
<dbReference type="Gene3D" id="3.90.70.200">
    <property type="entry name" value="Plus-3 domain"/>
    <property type="match status" value="1"/>
</dbReference>